<reference evidence="2" key="1">
    <citation type="journal article" date="2019" name="Int. J. Syst. Evol. Microbiol.">
        <title>The Global Catalogue of Microorganisms (GCM) 10K type strain sequencing project: providing services to taxonomists for standard genome sequencing and annotation.</title>
        <authorList>
            <consortium name="The Broad Institute Genomics Platform"/>
            <consortium name="The Broad Institute Genome Sequencing Center for Infectious Disease"/>
            <person name="Wu L."/>
            <person name="Ma J."/>
        </authorList>
    </citation>
    <scope>NUCLEOTIDE SEQUENCE [LARGE SCALE GENOMIC DNA]</scope>
    <source>
        <strain evidence="2">KCTC 42247</strain>
    </source>
</reference>
<protein>
    <submittedName>
        <fullName evidence="1">Glycosyltransferase</fullName>
    </submittedName>
</protein>
<dbReference type="SUPFAM" id="SSF53756">
    <property type="entry name" value="UDP-Glycosyltransferase/glycogen phosphorylase"/>
    <property type="match status" value="1"/>
</dbReference>
<evidence type="ECO:0000313" key="1">
    <source>
        <dbReference type="EMBL" id="MFD2743238.1"/>
    </source>
</evidence>
<accession>A0ABW5UBC5</accession>
<dbReference type="EMBL" id="JBHUMB010000006">
    <property type="protein sequence ID" value="MFD2743238.1"/>
    <property type="molecule type" value="Genomic_DNA"/>
</dbReference>
<proteinExistence type="predicted"/>
<comment type="caution">
    <text evidence="1">The sequence shown here is derived from an EMBL/GenBank/DDBJ whole genome shotgun (WGS) entry which is preliminary data.</text>
</comment>
<dbReference type="Proteomes" id="UP001597418">
    <property type="component" value="Unassembled WGS sequence"/>
</dbReference>
<gene>
    <name evidence="1" type="ORF">ACFSQ6_07495</name>
</gene>
<name>A0ABW5UBC5_9SPHI</name>
<organism evidence="1 2">
    <name type="scientific">Sphingobacterium populi</name>
    <dbReference type="NCBI Taxonomy" id="1812824"/>
    <lineage>
        <taxon>Bacteria</taxon>
        <taxon>Pseudomonadati</taxon>
        <taxon>Bacteroidota</taxon>
        <taxon>Sphingobacteriia</taxon>
        <taxon>Sphingobacteriales</taxon>
        <taxon>Sphingobacteriaceae</taxon>
        <taxon>Sphingobacterium</taxon>
    </lineage>
</organism>
<sequence length="470" mass="54559">METLLAEIGKKLTSFNPELIKPNSCKKERKILHICSEVYTTGGHTKLLYNWVQNDVTSQHTILSTRMDMSAINAVSKRYLGQEIAKHVCLPQEDHLRRAQALKDQLYENYDLVVLHIHPDDSLCNLVFSDPKITIQIAFVNHADHVFWLGSTISTILVQLRKPFLILDVERRQIEKSFYIPLPIVEAPLTAPTEQDSFSTTQADEVVILCIGSEVKFEPNEKYNFYEECIRIVEKHKNVRIKLIGVSKEGKYAIKHQHERIDYLGLLDYEDLEKYRSSCDIYLEGFPMPSFTATLETVFFKKPAILHYNPTPIFQQFMDSDIGFQYPSNLNEWRLAVDRVILDKDYRDYLAEIQYGFVIHNYSMNAWRTKLQLFYKDFLSLTPICKSFVQNEYNGDNEIALVKLSNTTIDHLYLTDKLSFSSKIKMVFFQSPVIKKKTSKTPISRKISYFTPSFIKNFIKNVVGLISKPT</sequence>
<dbReference type="Gene3D" id="3.40.50.2000">
    <property type="entry name" value="Glycogen Phosphorylase B"/>
    <property type="match status" value="1"/>
</dbReference>
<dbReference type="RefSeq" id="WP_156472526.1">
    <property type="nucleotide sequence ID" value="NZ_JBHUMB010000006.1"/>
</dbReference>
<evidence type="ECO:0000313" key="2">
    <source>
        <dbReference type="Proteomes" id="UP001597418"/>
    </source>
</evidence>
<keyword evidence="2" id="KW-1185">Reference proteome</keyword>